<keyword evidence="11" id="KW-1185">Reference proteome</keyword>
<accession>A0A4Y9XN29</accession>
<evidence type="ECO:0000256" key="3">
    <source>
        <dbReference type="ARBA" id="ARBA00022617"/>
    </source>
</evidence>
<evidence type="ECO:0000256" key="2">
    <source>
        <dbReference type="ARBA" id="ARBA00010617"/>
    </source>
</evidence>
<dbReference type="OrthoDB" id="2789670at2759"/>
<evidence type="ECO:0008006" key="12">
    <source>
        <dbReference type="Google" id="ProtNLM"/>
    </source>
</evidence>
<protein>
    <recommendedName>
        <fullName evidence="12">Cytochrome P450</fullName>
    </recommendedName>
</protein>
<sequence>PSPTAFNPARFLPALADSEGQRARGSVPPDPRDVVFGFGRRRCPGAHVADNSVWTAIARMLAAFEFLPAGAGGVASGNGGNGLGGKGGKGGVPEAQWGQEMARHPVPFACRIVERVPGLEPAIEFDARSRRTNRGFALTHSGCGYGICATRLGDCHHHFNDNDKRTESKRRITNQSPAQSDAKKLIAKPKPKPSPYPYHRLSPITSSTNTTAHPTPTPPS</sequence>
<proteinExistence type="inferred from homology"/>
<evidence type="ECO:0000256" key="8">
    <source>
        <dbReference type="RuleBase" id="RU000461"/>
    </source>
</evidence>
<evidence type="ECO:0000256" key="4">
    <source>
        <dbReference type="ARBA" id="ARBA00022723"/>
    </source>
</evidence>
<dbReference type="EMBL" id="SEOQ01001447">
    <property type="protein sequence ID" value="TFY51734.1"/>
    <property type="molecule type" value="Genomic_DNA"/>
</dbReference>
<dbReference type="InterPro" id="IPR001128">
    <property type="entry name" value="Cyt_P450"/>
</dbReference>
<dbReference type="STRING" id="205917.A0A4Y9XN29"/>
<keyword evidence="4 8" id="KW-0479">Metal-binding</keyword>
<evidence type="ECO:0000256" key="1">
    <source>
        <dbReference type="ARBA" id="ARBA00001971"/>
    </source>
</evidence>
<evidence type="ECO:0000256" key="9">
    <source>
        <dbReference type="SAM" id="MobiDB-lite"/>
    </source>
</evidence>
<dbReference type="InterPro" id="IPR050364">
    <property type="entry name" value="Cytochrome_P450_fung"/>
</dbReference>
<evidence type="ECO:0000256" key="6">
    <source>
        <dbReference type="ARBA" id="ARBA00023004"/>
    </source>
</evidence>
<dbReference type="AlphaFoldDB" id="A0A4Y9XN29"/>
<dbReference type="GO" id="GO:0016705">
    <property type="term" value="F:oxidoreductase activity, acting on paired donors, with incorporation or reduction of molecular oxygen"/>
    <property type="evidence" value="ECO:0007669"/>
    <property type="project" value="InterPro"/>
</dbReference>
<evidence type="ECO:0000313" key="11">
    <source>
        <dbReference type="Proteomes" id="UP000298327"/>
    </source>
</evidence>
<dbReference type="InterPro" id="IPR017972">
    <property type="entry name" value="Cyt_P450_CS"/>
</dbReference>
<dbReference type="GO" id="GO:0004497">
    <property type="term" value="F:monooxygenase activity"/>
    <property type="evidence" value="ECO:0007669"/>
    <property type="project" value="UniProtKB-KW"/>
</dbReference>
<comment type="similarity">
    <text evidence="2 8">Belongs to the cytochrome P450 family.</text>
</comment>
<dbReference type="Proteomes" id="UP000298327">
    <property type="component" value="Unassembled WGS sequence"/>
</dbReference>
<keyword evidence="6 8" id="KW-0408">Iron</keyword>
<feature type="compositionally biased region" description="Basic and acidic residues" evidence="9">
    <location>
        <begin position="161"/>
        <end position="170"/>
    </location>
</feature>
<dbReference type="SUPFAM" id="SSF48264">
    <property type="entry name" value="Cytochrome P450"/>
    <property type="match status" value="1"/>
</dbReference>
<gene>
    <name evidence="10" type="ORF">EVG20_g10861</name>
</gene>
<dbReference type="PROSITE" id="PS00086">
    <property type="entry name" value="CYTOCHROME_P450"/>
    <property type="match status" value="1"/>
</dbReference>
<dbReference type="Pfam" id="PF00067">
    <property type="entry name" value="p450"/>
    <property type="match status" value="1"/>
</dbReference>
<dbReference type="GO" id="GO:0020037">
    <property type="term" value="F:heme binding"/>
    <property type="evidence" value="ECO:0007669"/>
    <property type="project" value="InterPro"/>
</dbReference>
<dbReference type="Gene3D" id="1.10.630.10">
    <property type="entry name" value="Cytochrome P450"/>
    <property type="match status" value="1"/>
</dbReference>
<comment type="cofactor">
    <cofactor evidence="1">
        <name>heme</name>
        <dbReference type="ChEBI" id="CHEBI:30413"/>
    </cofactor>
</comment>
<feature type="non-terminal residue" evidence="10">
    <location>
        <position position="1"/>
    </location>
</feature>
<evidence type="ECO:0000256" key="7">
    <source>
        <dbReference type="ARBA" id="ARBA00023033"/>
    </source>
</evidence>
<organism evidence="10 11">
    <name type="scientific">Dentipellis fragilis</name>
    <dbReference type="NCBI Taxonomy" id="205917"/>
    <lineage>
        <taxon>Eukaryota</taxon>
        <taxon>Fungi</taxon>
        <taxon>Dikarya</taxon>
        <taxon>Basidiomycota</taxon>
        <taxon>Agaricomycotina</taxon>
        <taxon>Agaricomycetes</taxon>
        <taxon>Russulales</taxon>
        <taxon>Hericiaceae</taxon>
        <taxon>Dentipellis</taxon>
    </lineage>
</organism>
<keyword evidence="5 8" id="KW-0560">Oxidoreductase</keyword>
<dbReference type="PANTHER" id="PTHR46300">
    <property type="entry name" value="P450, PUTATIVE (EUROFUNG)-RELATED-RELATED"/>
    <property type="match status" value="1"/>
</dbReference>
<reference evidence="10 11" key="1">
    <citation type="submission" date="2019-02" db="EMBL/GenBank/DDBJ databases">
        <title>Genome sequencing of the rare red list fungi Dentipellis fragilis.</title>
        <authorList>
            <person name="Buettner E."/>
            <person name="Kellner H."/>
        </authorList>
    </citation>
    <scope>NUCLEOTIDE SEQUENCE [LARGE SCALE GENOMIC DNA]</scope>
    <source>
        <strain evidence="10 11">DSM 105465</strain>
    </source>
</reference>
<keyword evidence="7 8" id="KW-0503">Monooxygenase</keyword>
<evidence type="ECO:0000256" key="5">
    <source>
        <dbReference type="ARBA" id="ARBA00023002"/>
    </source>
</evidence>
<name>A0A4Y9XN29_9AGAM</name>
<evidence type="ECO:0000313" key="10">
    <source>
        <dbReference type="EMBL" id="TFY51734.1"/>
    </source>
</evidence>
<feature type="region of interest" description="Disordered" evidence="9">
    <location>
        <begin position="161"/>
        <end position="220"/>
    </location>
</feature>
<dbReference type="InterPro" id="IPR036396">
    <property type="entry name" value="Cyt_P450_sf"/>
</dbReference>
<keyword evidence="3 8" id="KW-0349">Heme</keyword>
<dbReference type="PANTHER" id="PTHR46300:SF12">
    <property type="entry name" value="P450, PUTATIVE (EUROFUNG)-RELATED"/>
    <property type="match status" value="1"/>
</dbReference>
<feature type="compositionally biased region" description="Low complexity" evidence="9">
    <location>
        <begin position="205"/>
        <end position="214"/>
    </location>
</feature>
<comment type="caution">
    <text evidence="10">The sequence shown here is derived from an EMBL/GenBank/DDBJ whole genome shotgun (WGS) entry which is preliminary data.</text>
</comment>
<dbReference type="GO" id="GO:0005506">
    <property type="term" value="F:iron ion binding"/>
    <property type="evidence" value="ECO:0007669"/>
    <property type="project" value="InterPro"/>
</dbReference>